<proteinExistence type="inferred from homology"/>
<evidence type="ECO:0000256" key="6">
    <source>
        <dbReference type="ARBA" id="ARBA00023152"/>
    </source>
</evidence>
<dbReference type="UniPathway" id="UPA00138"/>
<dbReference type="InterPro" id="IPR000652">
    <property type="entry name" value="Triosephosphate_isomerase"/>
</dbReference>
<evidence type="ECO:0000256" key="5">
    <source>
        <dbReference type="ARBA" id="ARBA00022490"/>
    </source>
</evidence>
<dbReference type="GO" id="GO:0006094">
    <property type="term" value="P:gluconeogenesis"/>
    <property type="evidence" value="ECO:0007669"/>
    <property type="project" value="UniProtKB-UniRule"/>
</dbReference>
<dbReference type="GO" id="GO:0046166">
    <property type="term" value="P:glyceraldehyde-3-phosphate biosynthetic process"/>
    <property type="evidence" value="ECO:0007669"/>
    <property type="project" value="TreeGrafter"/>
</dbReference>
<keyword evidence="4 8" id="KW-0312">Gluconeogenesis</keyword>
<feature type="active site" description="Proton acceptor" evidence="8">
    <location>
        <position position="168"/>
    </location>
</feature>
<evidence type="ECO:0000256" key="1">
    <source>
        <dbReference type="ARBA" id="ARBA00004680"/>
    </source>
</evidence>
<keyword evidence="7 8" id="KW-0413">Isomerase</keyword>
<dbReference type="EMBL" id="CP002648">
    <property type="protein sequence ID" value="AEO08104.1"/>
    <property type="molecule type" value="Genomic_DNA"/>
</dbReference>
<comment type="function">
    <text evidence="8">Involved in the gluconeogenesis. Catalyzes stereospecifically the conversion of dihydroxyacetone phosphate (DHAP) to D-glyceraldehyde-3-phosphate (G3P).</text>
</comment>
<evidence type="ECO:0000313" key="10">
    <source>
        <dbReference type="EMBL" id="AEO08104.1"/>
    </source>
</evidence>
<evidence type="ECO:0000256" key="9">
    <source>
        <dbReference type="RuleBase" id="RU363013"/>
    </source>
</evidence>
<comment type="subunit">
    <text evidence="8 9">Homodimer.</text>
</comment>
<comment type="caution">
    <text evidence="8">Lacks conserved residue(s) required for the propagation of feature annotation.</text>
</comment>
<protein>
    <recommendedName>
        <fullName evidence="8 9">Triosephosphate isomerase</fullName>
        <shortName evidence="8">TIM</shortName>
        <shortName evidence="8">TPI</shortName>
        <ecNumber evidence="8 9">5.3.1.1</ecNumber>
    </recommendedName>
    <alternativeName>
        <fullName evidence="8">Triose-phosphate isomerase</fullName>
    </alternativeName>
</protein>
<dbReference type="NCBIfam" id="TIGR00419">
    <property type="entry name" value="tim"/>
    <property type="match status" value="1"/>
</dbReference>
<evidence type="ECO:0000256" key="7">
    <source>
        <dbReference type="ARBA" id="ARBA00023235"/>
    </source>
</evidence>
<dbReference type="Pfam" id="PF00121">
    <property type="entry name" value="TIM"/>
    <property type="match status" value="1"/>
</dbReference>
<name>G2LPG7_BUCUM</name>
<dbReference type="PROSITE" id="PS00171">
    <property type="entry name" value="TIM_1"/>
    <property type="match status" value="1"/>
</dbReference>
<dbReference type="eggNOG" id="COG0149">
    <property type="taxonomic scope" value="Bacteria"/>
</dbReference>
<reference evidence="10 11" key="1">
    <citation type="journal article" date="2011" name="PLoS Genet.">
        <title>Sequence conservation and functional constraint on intergenic spacers in reduced genomes of the obligate symbiont buchnera.</title>
        <authorList>
            <person name="Degnan P.H."/>
            <person name="Ochman H."/>
            <person name="Moran N.A."/>
        </authorList>
    </citation>
    <scope>NUCLEOTIDE SEQUENCE [LARGE SCALE GENOMIC DNA]</scope>
    <source>
        <strain evidence="10 11">Ua</strain>
    </source>
</reference>
<dbReference type="OrthoDB" id="9809429at2"/>
<dbReference type="AlphaFoldDB" id="G2LPG7"/>
<dbReference type="InterPro" id="IPR013785">
    <property type="entry name" value="Aldolase_TIM"/>
</dbReference>
<dbReference type="GO" id="GO:0004807">
    <property type="term" value="F:triose-phosphate isomerase activity"/>
    <property type="evidence" value="ECO:0007669"/>
    <property type="project" value="UniProtKB-UniRule"/>
</dbReference>
<comment type="pathway">
    <text evidence="2">Carbohydrate metabolism; erythritol degradation.</text>
</comment>
<dbReference type="PANTHER" id="PTHR21139:SF42">
    <property type="entry name" value="TRIOSEPHOSPHATE ISOMERASE"/>
    <property type="match status" value="1"/>
</dbReference>
<accession>G2LPG7</accession>
<dbReference type="UniPathway" id="UPA00109">
    <property type="reaction ID" value="UER00189"/>
</dbReference>
<evidence type="ECO:0000256" key="3">
    <source>
        <dbReference type="ARBA" id="ARBA00007422"/>
    </source>
</evidence>
<sequence>MNKFLIVANWKLNGSINMISSFFEYIKLHASIYLEKNVIVIAPPTIYLERVYRKIAKINIFLGAQNVDINLKGAFTGETSITMLKEIGVKYVIVGHSERRLWHHENNDIISKKIYLIKKFNLIPILCIGETKYDRDHGKTITIIKKQLDDIIAILGKLVFQNIVIAYEPIWAIGTGLAADPKNIQLIHKFIKNYVRIYDSSIKNILVQYGGSINQKNVKSFISQPDIDGLLIGSASLNAEEFFKIIQISHNFLKNKISYYKYFYISNHLN</sequence>
<feature type="binding site" evidence="8">
    <location>
        <begin position="9"/>
        <end position="11"/>
    </location>
    <ligand>
        <name>substrate</name>
    </ligand>
</feature>
<dbReference type="RefSeq" id="WP_014500008.1">
    <property type="nucleotide sequence ID" value="NC_017259.1"/>
</dbReference>
<dbReference type="HOGENOM" id="CLU_024251_2_1_6"/>
<dbReference type="CDD" id="cd00311">
    <property type="entry name" value="TIM"/>
    <property type="match status" value="1"/>
</dbReference>
<evidence type="ECO:0000256" key="4">
    <source>
        <dbReference type="ARBA" id="ARBA00022432"/>
    </source>
</evidence>
<keyword evidence="6 8" id="KW-0324">Glycolysis</keyword>
<feature type="active site" description="Electrophile" evidence="8">
    <location>
        <position position="96"/>
    </location>
</feature>
<comment type="pathway">
    <text evidence="1 8 9">Carbohydrate degradation; glycolysis; D-glyceraldehyde 3-phosphate from glycerone phosphate: step 1/1.</text>
</comment>
<feature type="binding site" evidence="8">
    <location>
        <position position="212"/>
    </location>
    <ligand>
        <name>substrate</name>
    </ligand>
</feature>
<dbReference type="PROSITE" id="PS51440">
    <property type="entry name" value="TIM_2"/>
    <property type="match status" value="1"/>
</dbReference>
<dbReference type="GO" id="GO:0006096">
    <property type="term" value="P:glycolytic process"/>
    <property type="evidence" value="ECO:0007669"/>
    <property type="project" value="UniProtKB-UniRule"/>
</dbReference>
<comment type="pathway">
    <text evidence="8 9">Carbohydrate biosynthesis; gluconeogenesis.</text>
</comment>
<comment type="similarity">
    <text evidence="3 8 9">Belongs to the triosephosphate isomerase family.</text>
</comment>
<dbReference type="Gene3D" id="3.20.20.70">
    <property type="entry name" value="Aldolase class I"/>
    <property type="match status" value="1"/>
</dbReference>
<dbReference type="PANTHER" id="PTHR21139">
    <property type="entry name" value="TRIOSEPHOSPHATE ISOMERASE"/>
    <property type="match status" value="1"/>
</dbReference>
<comment type="catalytic activity">
    <reaction evidence="8 9">
        <text>D-glyceraldehyde 3-phosphate = dihydroxyacetone phosphate</text>
        <dbReference type="Rhea" id="RHEA:18585"/>
        <dbReference type="ChEBI" id="CHEBI:57642"/>
        <dbReference type="ChEBI" id="CHEBI:59776"/>
        <dbReference type="EC" id="5.3.1.1"/>
    </reaction>
</comment>
<dbReference type="SUPFAM" id="SSF51351">
    <property type="entry name" value="Triosephosphate isomerase (TIM)"/>
    <property type="match status" value="1"/>
</dbReference>
<dbReference type="KEGG" id="buh:BUAMB_288"/>
<evidence type="ECO:0000256" key="8">
    <source>
        <dbReference type="HAMAP-Rule" id="MF_00147"/>
    </source>
</evidence>
<dbReference type="InterPro" id="IPR035990">
    <property type="entry name" value="TIM_sf"/>
</dbReference>
<dbReference type="Proteomes" id="UP000006139">
    <property type="component" value="Chromosome"/>
</dbReference>
<dbReference type="FunFam" id="3.20.20.70:FF:000016">
    <property type="entry name" value="Triosephosphate isomerase"/>
    <property type="match status" value="1"/>
</dbReference>
<gene>
    <name evidence="8 10" type="primary">tpiA</name>
    <name evidence="10" type="ORF">BUAMB_288</name>
</gene>
<feature type="binding site" evidence="8">
    <location>
        <position position="174"/>
    </location>
    <ligand>
        <name>substrate</name>
    </ligand>
</feature>
<dbReference type="InterPro" id="IPR022896">
    <property type="entry name" value="TrioseP_Isoase_bac/euk"/>
</dbReference>
<organism evidence="10 11">
    <name type="scientific">Buchnera aphidicola str. Ua</name>
    <name type="common">Uroleucon ambrosiae</name>
    <dbReference type="NCBI Taxonomy" id="1005057"/>
    <lineage>
        <taxon>Bacteria</taxon>
        <taxon>Pseudomonadati</taxon>
        <taxon>Pseudomonadota</taxon>
        <taxon>Gammaproteobacteria</taxon>
        <taxon>Enterobacterales</taxon>
        <taxon>Erwiniaceae</taxon>
        <taxon>Buchnera</taxon>
    </lineage>
</organism>
<dbReference type="STRING" id="1005057.BUAMB_288"/>
<comment type="subcellular location">
    <subcellularLocation>
        <location evidence="8 9">Cytoplasm</location>
    </subcellularLocation>
</comment>
<evidence type="ECO:0000256" key="2">
    <source>
        <dbReference type="ARBA" id="ARBA00004939"/>
    </source>
</evidence>
<dbReference type="HAMAP" id="MF_00147_B">
    <property type="entry name" value="TIM_B"/>
    <property type="match status" value="1"/>
</dbReference>
<dbReference type="PATRIC" id="fig|1005057.4.peg.276"/>
<dbReference type="GO" id="GO:0005829">
    <property type="term" value="C:cytosol"/>
    <property type="evidence" value="ECO:0007669"/>
    <property type="project" value="TreeGrafter"/>
</dbReference>
<dbReference type="GO" id="GO:0019563">
    <property type="term" value="P:glycerol catabolic process"/>
    <property type="evidence" value="ECO:0007669"/>
    <property type="project" value="TreeGrafter"/>
</dbReference>
<evidence type="ECO:0000313" key="11">
    <source>
        <dbReference type="Proteomes" id="UP000006139"/>
    </source>
</evidence>
<dbReference type="EC" id="5.3.1.1" evidence="8 9"/>
<keyword evidence="5 8" id="KW-0963">Cytoplasm</keyword>
<dbReference type="InterPro" id="IPR020861">
    <property type="entry name" value="Triosephosphate_isomerase_AS"/>
</dbReference>